<organism evidence="8 9">
    <name type="scientific">Priestia koreensis</name>
    <dbReference type="NCBI Taxonomy" id="284581"/>
    <lineage>
        <taxon>Bacteria</taxon>
        <taxon>Bacillati</taxon>
        <taxon>Bacillota</taxon>
        <taxon>Bacilli</taxon>
        <taxon>Bacillales</taxon>
        <taxon>Bacillaceae</taxon>
        <taxon>Priestia</taxon>
    </lineage>
</organism>
<feature type="transmembrane region" description="Helical" evidence="6">
    <location>
        <begin position="382"/>
        <end position="404"/>
    </location>
</feature>
<accession>A0A0M0KYF6</accession>
<comment type="caution">
    <text evidence="8">The sequence shown here is derived from an EMBL/GenBank/DDBJ whole genome shotgun (WGS) entry which is preliminary data.</text>
</comment>
<dbReference type="Proteomes" id="UP000037558">
    <property type="component" value="Unassembled WGS sequence"/>
</dbReference>
<evidence type="ECO:0000256" key="4">
    <source>
        <dbReference type="ARBA" id="ARBA00022989"/>
    </source>
</evidence>
<dbReference type="Pfam" id="PF00753">
    <property type="entry name" value="Lactamase_B"/>
    <property type="match status" value="1"/>
</dbReference>
<feature type="transmembrane region" description="Helical" evidence="6">
    <location>
        <begin position="440"/>
        <end position="465"/>
    </location>
</feature>
<feature type="transmembrane region" description="Helical" evidence="6">
    <location>
        <begin position="354"/>
        <end position="375"/>
    </location>
</feature>
<dbReference type="OrthoDB" id="9761531at2"/>
<dbReference type="InterPro" id="IPR052159">
    <property type="entry name" value="Competence_DNA_uptake"/>
</dbReference>
<dbReference type="InterPro" id="IPR004477">
    <property type="entry name" value="ComEC_N"/>
</dbReference>
<dbReference type="InterPro" id="IPR001279">
    <property type="entry name" value="Metallo-B-lactamas"/>
</dbReference>
<evidence type="ECO:0000256" key="6">
    <source>
        <dbReference type="SAM" id="Phobius"/>
    </source>
</evidence>
<comment type="subcellular location">
    <subcellularLocation>
        <location evidence="1">Cell membrane</location>
        <topology evidence="1">Multi-pass membrane protein</topology>
    </subcellularLocation>
</comment>
<feature type="transmembrane region" description="Helical" evidence="6">
    <location>
        <begin position="410"/>
        <end position="428"/>
    </location>
</feature>
<dbReference type="AlphaFoldDB" id="A0A0M0KYF6"/>
<dbReference type="STRING" id="284581.AMD01_14025"/>
<dbReference type="Pfam" id="PF03772">
    <property type="entry name" value="Competence"/>
    <property type="match status" value="1"/>
</dbReference>
<dbReference type="CDD" id="cd07731">
    <property type="entry name" value="ComA-like_MBL-fold"/>
    <property type="match status" value="1"/>
</dbReference>
<feature type="transmembrane region" description="Helical" evidence="6">
    <location>
        <begin position="263"/>
        <end position="291"/>
    </location>
</feature>
<feature type="transmembrane region" description="Helical" evidence="6">
    <location>
        <begin position="477"/>
        <end position="495"/>
    </location>
</feature>
<keyword evidence="3 6" id="KW-0812">Transmembrane</keyword>
<dbReference type="SUPFAM" id="SSF56281">
    <property type="entry name" value="Metallo-hydrolase/oxidoreductase"/>
    <property type="match status" value="1"/>
</dbReference>
<keyword evidence="5 6" id="KW-0472">Membrane</keyword>
<dbReference type="PATRIC" id="fig|284581.3.peg.3874"/>
<dbReference type="GO" id="GO:0005886">
    <property type="term" value="C:plasma membrane"/>
    <property type="evidence" value="ECO:0007669"/>
    <property type="project" value="UniProtKB-SubCell"/>
</dbReference>
<evidence type="ECO:0000256" key="1">
    <source>
        <dbReference type="ARBA" id="ARBA00004651"/>
    </source>
</evidence>
<dbReference type="GO" id="GO:0030420">
    <property type="term" value="P:establishment of competence for transformation"/>
    <property type="evidence" value="ECO:0007669"/>
    <property type="project" value="InterPro"/>
</dbReference>
<protein>
    <recommendedName>
        <fullName evidence="7">Metallo-beta-lactamase domain-containing protein</fullName>
    </recommendedName>
</protein>
<dbReference type="RefSeq" id="WP_053402055.1">
    <property type="nucleotide sequence ID" value="NZ_LILC01000019.1"/>
</dbReference>
<reference evidence="9" key="1">
    <citation type="submission" date="2015-08" db="EMBL/GenBank/DDBJ databases">
        <title>Fjat-14210 dsm16467.</title>
        <authorList>
            <person name="Liu B."/>
            <person name="Wang J."/>
            <person name="Zhu Y."/>
            <person name="Liu G."/>
            <person name="Chen Q."/>
            <person name="Chen Z."/>
            <person name="Lan J."/>
            <person name="Che J."/>
            <person name="Ge C."/>
            <person name="Shi H."/>
            <person name="Pan Z."/>
            <person name="Liu X."/>
        </authorList>
    </citation>
    <scope>NUCLEOTIDE SEQUENCE [LARGE SCALE GENOMIC DNA]</scope>
    <source>
        <strain evidence="9">DSM 16467</strain>
    </source>
</reference>
<evidence type="ECO:0000313" key="8">
    <source>
        <dbReference type="EMBL" id="KOO43856.1"/>
    </source>
</evidence>
<keyword evidence="4 6" id="KW-1133">Transmembrane helix</keyword>
<dbReference type="NCBIfam" id="TIGR00361">
    <property type="entry name" value="ComEC_Rec2"/>
    <property type="match status" value="1"/>
</dbReference>
<dbReference type="InterPro" id="IPR035681">
    <property type="entry name" value="ComA-like_MBL"/>
</dbReference>
<feature type="transmembrane region" description="Helical" evidence="6">
    <location>
        <begin position="46"/>
        <end position="63"/>
    </location>
</feature>
<feature type="transmembrane region" description="Helical" evidence="6">
    <location>
        <begin position="228"/>
        <end position="251"/>
    </location>
</feature>
<feature type="transmembrane region" description="Helical" evidence="6">
    <location>
        <begin position="297"/>
        <end position="317"/>
    </location>
</feature>
<evidence type="ECO:0000256" key="2">
    <source>
        <dbReference type="ARBA" id="ARBA00022475"/>
    </source>
</evidence>
<keyword evidence="2" id="KW-1003">Cell membrane</keyword>
<evidence type="ECO:0000259" key="7">
    <source>
        <dbReference type="SMART" id="SM00849"/>
    </source>
</evidence>
<proteinExistence type="predicted"/>
<keyword evidence="9" id="KW-1185">Reference proteome</keyword>
<dbReference type="NCBIfam" id="TIGR00360">
    <property type="entry name" value="ComEC_N-term"/>
    <property type="match status" value="1"/>
</dbReference>
<dbReference type="Gene3D" id="3.60.15.10">
    <property type="entry name" value="Ribonuclease Z/Hydroxyacylglutathione hydrolase-like"/>
    <property type="match status" value="1"/>
</dbReference>
<dbReference type="PANTHER" id="PTHR30619">
    <property type="entry name" value="DNA INTERNALIZATION/COMPETENCE PROTEIN COMEC/REC2"/>
    <property type="match status" value="1"/>
</dbReference>
<feature type="transmembrane region" description="Helical" evidence="6">
    <location>
        <begin position="329"/>
        <end position="348"/>
    </location>
</feature>
<dbReference type="SMART" id="SM00849">
    <property type="entry name" value="Lactamase_B"/>
    <property type="match status" value="1"/>
</dbReference>
<dbReference type="InterPro" id="IPR025405">
    <property type="entry name" value="DUF4131"/>
</dbReference>
<dbReference type="InterPro" id="IPR004797">
    <property type="entry name" value="Competence_ComEC/Rec2"/>
</dbReference>
<evidence type="ECO:0000256" key="3">
    <source>
        <dbReference type="ARBA" id="ARBA00022692"/>
    </source>
</evidence>
<sequence length="765" mass="87193">MIGKWIYSALGICLVLLTCAFYTGFLAPLLLIGYIIFLCFHLSPRLVAICVTMMTLAAFYYVIHDNRNQSSYTSSNRHFIGIIATTPDLNGDILRFQVNTEREKLMVRYKIQTKQQKDHLASVTIGMKCRLKGDLVSPENNRNESLFNYKQYLYRQSIHWVLQANESPQCERETKSMVHTLFSVRDQGIKQIKENMSEPASSFMQAMIYGERKDIDEQVLNDYQKGGIIHLIAISGQHVSLLVAMFFYLLICFGVTRERAITCILIALPFYMFIAGASPSVVRACITAFLVMGSLKFNHLLSPLDAISFSFIIMIIIDPYAVFHIGFQLSYVVTLFLILSAGHLLKLIHHPLLLLLQVTFIAQLASLPLIIYYFFEFSLSSFLLNLIFVPLFSFIILPLCLLILPCLVLFPTIAFGLGWVLQMILLYSNELVAVVARLKVLSLLFGKPSIWFVALFYGVTIWFLYEWESWRNGRWKVAITVLFFSYTAHYFTHYFHPYGRVSMIDVGQGDSILIELPFRKATYLIDTGGQLAFPLEEWQQKRSEFSIGDRIVIPYLKSRGIRRIDKLILTHGDTDHGGESMKILTAFPTSELLLGEKKEWSQLERRVVSLANQKKTTVSVAKSGDGWKEGAARFFVLSPIGDEPNQNEASIVLYGELGPYKWLFTGDLGVEEEHKLIRRYPNLQVDILKVGHHGSRSSTSREFLERIGPKLALLSVGKDNRYGHPHGEVVALLQEHGVNMLRSDKNGQVIYSFSRKSGTFRWHSP</sequence>
<feature type="transmembrane region" description="Helical" evidence="6">
    <location>
        <begin position="6"/>
        <end position="39"/>
    </location>
</feature>
<feature type="domain" description="Metallo-beta-lactamase" evidence="7">
    <location>
        <begin position="508"/>
        <end position="718"/>
    </location>
</feature>
<evidence type="ECO:0000256" key="5">
    <source>
        <dbReference type="ARBA" id="ARBA00023136"/>
    </source>
</evidence>
<name>A0A0M0KYF6_9BACI</name>
<dbReference type="Pfam" id="PF13567">
    <property type="entry name" value="DUF4131"/>
    <property type="match status" value="1"/>
</dbReference>
<evidence type="ECO:0000313" key="9">
    <source>
        <dbReference type="Proteomes" id="UP000037558"/>
    </source>
</evidence>
<dbReference type="InterPro" id="IPR036866">
    <property type="entry name" value="RibonucZ/Hydroxyglut_hydro"/>
</dbReference>
<dbReference type="PANTHER" id="PTHR30619:SF1">
    <property type="entry name" value="RECOMBINATION PROTEIN 2"/>
    <property type="match status" value="1"/>
</dbReference>
<dbReference type="EMBL" id="LILC01000019">
    <property type="protein sequence ID" value="KOO43856.1"/>
    <property type="molecule type" value="Genomic_DNA"/>
</dbReference>
<gene>
    <name evidence="8" type="ORF">AMD01_14025</name>
</gene>